<feature type="region of interest" description="Disordered" evidence="1">
    <location>
        <begin position="1"/>
        <end position="32"/>
    </location>
</feature>
<evidence type="ECO:0000313" key="3">
    <source>
        <dbReference type="Proteomes" id="UP000235388"/>
    </source>
</evidence>
<gene>
    <name evidence="2" type="ORF">PCANC_13115</name>
</gene>
<feature type="region of interest" description="Disordered" evidence="1">
    <location>
        <begin position="49"/>
        <end position="128"/>
    </location>
</feature>
<accession>A0A2N5UUQ5</accession>
<evidence type="ECO:0000256" key="1">
    <source>
        <dbReference type="SAM" id="MobiDB-lite"/>
    </source>
</evidence>
<evidence type="ECO:0000313" key="2">
    <source>
        <dbReference type="EMBL" id="PLW41492.1"/>
    </source>
</evidence>
<dbReference type="Proteomes" id="UP000235388">
    <property type="component" value="Unassembled WGS sequence"/>
</dbReference>
<feature type="region of interest" description="Disordered" evidence="1">
    <location>
        <begin position="157"/>
        <end position="194"/>
    </location>
</feature>
<protein>
    <submittedName>
        <fullName evidence="2">Uncharacterized protein</fullName>
    </submittedName>
</protein>
<keyword evidence="3" id="KW-1185">Reference proteome</keyword>
<dbReference type="AlphaFoldDB" id="A0A2N5UUQ5"/>
<dbReference type="EMBL" id="PGCJ01000168">
    <property type="protein sequence ID" value="PLW41492.1"/>
    <property type="molecule type" value="Genomic_DNA"/>
</dbReference>
<name>A0A2N5UUQ5_9BASI</name>
<comment type="caution">
    <text evidence="2">The sequence shown here is derived from an EMBL/GenBank/DDBJ whole genome shotgun (WGS) entry which is preliminary data.</text>
</comment>
<proteinExistence type="predicted"/>
<sequence>MAALRDLASVADATLEAAEDIPVPYYPDQEPETDWMAMKREAVKDFLREQEVYSPSIHRTQPDPEPATASLTDKGKERARPPAVKTEPANDHGLPPATSTRRGPADRADSSSTRPLEAAPTIPLGPFDRAPVVNLAARTETLHIGPRAASIEYLASRHPDDTDDDGSSDGEPSAPKRPRLFSPTRSPPAPSPNYLTLTPSEIDRLLHDTRPFQHRFVYTPNHIRGIADDIFRELSAFLSFYAPASEQEAAAQIYLYRAFQSHFNRRL</sequence>
<organism evidence="2 3">
    <name type="scientific">Puccinia coronata f. sp. avenae</name>
    <dbReference type="NCBI Taxonomy" id="200324"/>
    <lineage>
        <taxon>Eukaryota</taxon>
        <taxon>Fungi</taxon>
        <taxon>Dikarya</taxon>
        <taxon>Basidiomycota</taxon>
        <taxon>Pucciniomycotina</taxon>
        <taxon>Pucciniomycetes</taxon>
        <taxon>Pucciniales</taxon>
        <taxon>Pucciniaceae</taxon>
        <taxon>Puccinia</taxon>
    </lineage>
</organism>
<reference evidence="2 3" key="1">
    <citation type="submission" date="2017-11" db="EMBL/GenBank/DDBJ databases">
        <title>De novo assembly and phasing of dikaryotic genomes from two isolates of Puccinia coronata f. sp. avenae, the causal agent of oat crown rust.</title>
        <authorList>
            <person name="Miller M.E."/>
            <person name="Zhang Y."/>
            <person name="Omidvar V."/>
            <person name="Sperschneider J."/>
            <person name="Schwessinger B."/>
            <person name="Raley C."/>
            <person name="Palmer J.M."/>
            <person name="Garnica D."/>
            <person name="Upadhyaya N."/>
            <person name="Rathjen J."/>
            <person name="Taylor J.M."/>
            <person name="Park R.F."/>
            <person name="Dodds P.N."/>
            <person name="Hirsch C.D."/>
            <person name="Kianian S.F."/>
            <person name="Figueroa M."/>
        </authorList>
    </citation>
    <scope>NUCLEOTIDE SEQUENCE [LARGE SCALE GENOMIC DNA]</scope>
    <source>
        <strain evidence="2">12NC29</strain>
    </source>
</reference>